<keyword evidence="1" id="KW-0175">Coiled coil</keyword>
<dbReference type="AlphaFoldDB" id="A0AAD7BB97"/>
<organism evidence="2 3">
    <name type="scientific">Roridomyces roridus</name>
    <dbReference type="NCBI Taxonomy" id="1738132"/>
    <lineage>
        <taxon>Eukaryota</taxon>
        <taxon>Fungi</taxon>
        <taxon>Dikarya</taxon>
        <taxon>Basidiomycota</taxon>
        <taxon>Agaricomycotina</taxon>
        <taxon>Agaricomycetes</taxon>
        <taxon>Agaricomycetidae</taxon>
        <taxon>Agaricales</taxon>
        <taxon>Marasmiineae</taxon>
        <taxon>Mycenaceae</taxon>
        <taxon>Roridomyces</taxon>
    </lineage>
</organism>
<dbReference type="EMBL" id="JARKIF010000024">
    <property type="protein sequence ID" value="KAJ7615460.1"/>
    <property type="molecule type" value="Genomic_DNA"/>
</dbReference>
<dbReference type="Gene3D" id="3.80.10.10">
    <property type="entry name" value="Ribonuclease Inhibitor"/>
    <property type="match status" value="1"/>
</dbReference>
<dbReference type="InterPro" id="IPR032675">
    <property type="entry name" value="LRR_dom_sf"/>
</dbReference>
<accession>A0AAD7BB97</accession>
<sequence>MASMSAMLRTRLAHNDEQVATLESQVAALESRIALLRRDRQIPHDQLAAIVYPILTLPDDVTSSIFLQYADEYPTRKCSPIVLASVCTQWHAVALTTTGLWTRFSSERFYSSGSQRCVQLPDLLRMWLSRSGALPLDLRIELPWTIRSREAIMGLSLEYSSRWGSVQLGNFSPHELQGGPRAFPFLTDLVLSSKEPGPVASIPSLLDAPRLRSVELSGPTFIDHGSLPSLPWRQLTNLNISVADPGECLQILEQTQMLEVLGFTLTANWDEQVTFPAPRVIILRHVHTLRLSRQTTQFIFRHLTLPALRQLDMKHAMVDSAPEVAALMQRSRCPVMKPALAD</sequence>
<evidence type="ECO:0000313" key="3">
    <source>
        <dbReference type="Proteomes" id="UP001221142"/>
    </source>
</evidence>
<dbReference type="Proteomes" id="UP001221142">
    <property type="component" value="Unassembled WGS sequence"/>
</dbReference>
<evidence type="ECO:0000256" key="1">
    <source>
        <dbReference type="SAM" id="Coils"/>
    </source>
</evidence>
<keyword evidence="3" id="KW-1185">Reference proteome</keyword>
<feature type="coiled-coil region" evidence="1">
    <location>
        <begin position="12"/>
        <end position="39"/>
    </location>
</feature>
<evidence type="ECO:0008006" key="4">
    <source>
        <dbReference type="Google" id="ProtNLM"/>
    </source>
</evidence>
<name>A0AAD7BB97_9AGAR</name>
<protein>
    <recommendedName>
        <fullName evidence="4">F-box domain-containing protein</fullName>
    </recommendedName>
</protein>
<dbReference type="SUPFAM" id="SSF52047">
    <property type="entry name" value="RNI-like"/>
    <property type="match status" value="1"/>
</dbReference>
<comment type="caution">
    <text evidence="2">The sequence shown here is derived from an EMBL/GenBank/DDBJ whole genome shotgun (WGS) entry which is preliminary data.</text>
</comment>
<proteinExistence type="predicted"/>
<reference evidence="2" key="1">
    <citation type="submission" date="2023-03" db="EMBL/GenBank/DDBJ databases">
        <title>Massive genome expansion in bonnet fungi (Mycena s.s.) driven by repeated elements and novel gene families across ecological guilds.</title>
        <authorList>
            <consortium name="Lawrence Berkeley National Laboratory"/>
            <person name="Harder C.B."/>
            <person name="Miyauchi S."/>
            <person name="Viragh M."/>
            <person name="Kuo A."/>
            <person name="Thoen E."/>
            <person name="Andreopoulos B."/>
            <person name="Lu D."/>
            <person name="Skrede I."/>
            <person name="Drula E."/>
            <person name="Henrissat B."/>
            <person name="Morin E."/>
            <person name="Kohler A."/>
            <person name="Barry K."/>
            <person name="LaButti K."/>
            <person name="Morin E."/>
            <person name="Salamov A."/>
            <person name="Lipzen A."/>
            <person name="Mereny Z."/>
            <person name="Hegedus B."/>
            <person name="Baldrian P."/>
            <person name="Stursova M."/>
            <person name="Weitz H."/>
            <person name="Taylor A."/>
            <person name="Grigoriev I.V."/>
            <person name="Nagy L.G."/>
            <person name="Martin F."/>
            <person name="Kauserud H."/>
        </authorList>
    </citation>
    <scope>NUCLEOTIDE SEQUENCE</scope>
    <source>
        <strain evidence="2">9284</strain>
    </source>
</reference>
<gene>
    <name evidence="2" type="ORF">FB45DRAFT_1064379</name>
</gene>
<evidence type="ECO:0000313" key="2">
    <source>
        <dbReference type="EMBL" id="KAJ7615460.1"/>
    </source>
</evidence>